<proteinExistence type="predicted"/>
<protein>
    <submittedName>
        <fullName evidence="3">Transmembrane protein 107</fullName>
    </submittedName>
</protein>
<name>A0A1I7YHT1_9BILA</name>
<evidence type="ECO:0000313" key="2">
    <source>
        <dbReference type="Proteomes" id="UP000095287"/>
    </source>
</evidence>
<feature type="transmembrane region" description="Helical" evidence="1">
    <location>
        <begin position="171"/>
        <end position="191"/>
    </location>
</feature>
<reference evidence="3" key="1">
    <citation type="submission" date="2016-11" db="UniProtKB">
        <authorList>
            <consortium name="WormBaseParasite"/>
        </authorList>
    </citation>
    <scope>IDENTIFICATION</scope>
</reference>
<dbReference type="WBParaSite" id="L893_g16560.t1">
    <property type="protein sequence ID" value="L893_g16560.t1"/>
    <property type="gene ID" value="L893_g16560"/>
</dbReference>
<keyword evidence="1" id="KW-0472">Membrane</keyword>
<keyword evidence="2" id="KW-1185">Reference proteome</keyword>
<keyword evidence="1" id="KW-0812">Transmembrane</keyword>
<evidence type="ECO:0000313" key="3">
    <source>
        <dbReference type="WBParaSite" id="L893_g16560.t1"/>
    </source>
</evidence>
<feature type="transmembrane region" description="Helical" evidence="1">
    <location>
        <begin position="20"/>
        <end position="40"/>
    </location>
</feature>
<feature type="transmembrane region" description="Helical" evidence="1">
    <location>
        <begin position="142"/>
        <end position="165"/>
    </location>
</feature>
<dbReference type="AlphaFoldDB" id="A0A1I7YHT1"/>
<evidence type="ECO:0000256" key="1">
    <source>
        <dbReference type="SAM" id="Phobius"/>
    </source>
</evidence>
<organism evidence="2 3">
    <name type="scientific">Steinernema glaseri</name>
    <dbReference type="NCBI Taxonomy" id="37863"/>
    <lineage>
        <taxon>Eukaryota</taxon>
        <taxon>Metazoa</taxon>
        <taxon>Ecdysozoa</taxon>
        <taxon>Nematoda</taxon>
        <taxon>Chromadorea</taxon>
        <taxon>Rhabditida</taxon>
        <taxon>Tylenchina</taxon>
        <taxon>Panagrolaimomorpha</taxon>
        <taxon>Strongyloidoidea</taxon>
        <taxon>Steinernematidae</taxon>
        <taxon>Steinernema</taxon>
    </lineage>
</organism>
<sequence>MLTMSVVDFMIHREDTVRSLMVSLMHIVFAVTFSLIGYFFHKYSKSLEEEEFPEADMYYRQCTVFGFSLNVNVHRSFFCTLAPCVSSVLIMILTYDWRLYDHKMVSELSITIPMDLTCLFNGHVLAIRIVPHKTHIEVASAAFYNFIFAICFLKLAFGYCLHGILEAAVAYWTFTAILFFTSFFLYHYFWVEYGEQQEYLHKR</sequence>
<dbReference type="Proteomes" id="UP000095287">
    <property type="component" value="Unplaced"/>
</dbReference>
<keyword evidence="1" id="KW-1133">Transmembrane helix</keyword>
<feature type="transmembrane region" description="Helical" evidence="1">
    <location>
        <begin position="77"/>
        <end position="95"/>
    </location>
</feature>
<accession>A0A1I7YHT1</accession>